<dbReference type="InterPro" id="IPR026037">
    <property type="entry name" value="PgpA"/>
</dbReference>
<dbReference type="GO" id="GO:0046872">
    <property type="term" value="F:metal ion binding"/>
    <property type="evidence" value="ECO:0007669"/>
    <property type="project" value="UniProtKB-KW"/>
</dbReference>
<comment type="caution">
    <text evidence="4">The sequence shown here is derived from an EMBL/GenBank/DDBJ whole genome shotgun (WGS) entry which is preliminary data.</text>
</comment>
<keyword evidence="1" id="KW-0442">Lipid degradation</keyword>
<dbReference type="GO" id="GO:0009395">
    <property type="term" value="P:phospholipid catabolic process"/>
    <property type="evidence" value="ECO:0007669"/>
    <property type="project" value="UniProtKB-KW"/>
</dbReference>
<dbReference type="UniPathway" id="UPA00084">
    <property type="reaction ID" value="UER00504"/>
</dbReference>
<feature type="domain" description="YutG/PgpA" evidence="3">
    <location>
        <begin position="5"/>
        <end position="139"/>
    </location>
</feature>
<dbReference type="Pfam" id="PF04608">
    <property type="entry name" value="PgpA"/>
    <property type="match status" value="1"/>
</dbReference>
<dbReference type="GO" id="GO:0008962">
    <property type="term" value="F:phosphatidylglycerophosphatase activity"/>
    <property type="evidence" value="ECO:0007669"/>
    <property type="project" value="UniProtKB-EC"/>
</dbReference>
<keyword evidence="5" id="KW-1185">Reference proteome</keyword>
<keyword evidence="1 2" id="KW-0812">Transmembrane</keyword>
<keyword evidence="1" id="KW-1208">Phospholipid metabolism</keyword>
<keyword evidence="1" id="KW-0443">Lipid metabolism</keyword>
<comment type="pathway">
    <text evidence="1">Phospholipid metabolism; phosphatidylglycerol biosynthesis; phosphatidylglycerol from CDP-diacylglycerol: step 2/2.</text>
</comment>
<gene>
    <name evidence="4" type="ORF">E2C06_04800</name>
</gene>
<dbReference type="PIRSF" id="PIRSF006162">
    <property type="entry name" value="PgpA"/>
    <property type="match status" value="1"/>
</dbReference>
<keyword evidence="1" id="KW-0997">Cell inner membrane</keyword>
<dbReference type="GO" id="GO:0006655">
    <property type="term" value="P:phosphatidylglycerol biosynthetic process"/>
    <property type="evidence" value="ECO:0007669"/>
    <property type="project" value="UniProtKB-UniPathway"/>
</dbReference>
<evidence type="ECO:0000313" key="5">
    <source>
        <dbReference type="Proteomes" id="UP000295096"/>
    </source>
</evidence>
<comment type="subcellular location">
    <subcellularLocation>
        <location evidence="1">Cell inner membrane</location>
        <topology evidence="1">Multi-pass membrane protein</topology>
    </subcellularLocation>
</comment>
<keyword evidence="1" id="KW-0479">Metal-binding</keyword>
<dbReference type="SUPFAM" id="SSF101307">
    <property type="entry name" value="YutG-like"/>
    <property type="match status" value="1"/>
</dbReference>
<dbReference type="PANTHER" id="PTHR36305:SF1">
    <property type="entry name" value="PHOSPHATIDYLGLYCEROPHOSPHATASE A"/>
    <property type="match status" value="1"/>
</dbReference>
<comment type="cofactor">
    <cofactor evidence="1">
        <name>Mg(2+)</name>
        <dbReference type="ChEBI" id="CHEBI:18420"/>
    </cofactor>
</comment>
<dbReference type="Proteomes" id="UP000295096">
    <property type="component" value="Unassembled WGS sequence"/>
</dbReference>
<proteinExistence type="predicted"/>
<feature type="transmembrane region" description="Helical" evidence="2">
    <location>
        <begin position="73"/>
        <end position="101"/>
    </location>
</feature>
<evidence type="ECO:0000256" key="2">
    <source>
        <dbReference type="SAM" id="Phobius"/>
    </source>
</evidence>
<dbReference type="EMBL" id="SMSJ01000004">
    <property type="protein sequence ID" value="TDH63845.1"/>
    <property type="molecule type" value="Genomic_DNA"/>
</dbReference>
<evidence type="ECO:0000256" key="1">
    <source>
        <dbReference type="PIRNR" id="PIRNR006162"/>
    </source>
</evidence>
<keyword evidence="1" id="KW-0460">Magnesium</keyword>
<feature type="transmembrane region" description="Helical" evidence="2">
    <location>
        <begin position="21"/>
        <end position="53"/>
    </location>
</feature>
<keyword evidence="1" id="KW-1003">Cell membrane</keyword>
<evidence type="ECO:0000313" key="4">
    <source>
        <dbReference type="EMBL" id="TDH63845.1"/>
    </source>
</evidence>
<reference evidence="4 5" key="1">
    <citation type="journal article" date="2016" name="J. Microbiol.">
        <title>Dankookia rubra gen. nov., sp. nov., an alphaproteobacterium isolated from sediment of a shallow stream.</title>
        <authorList>
            <person name="Kim W.H."/>
            <person name="Kim D.H."/>
            <person name="Kang K."/>
            <person name="Ahn T.Y."/>
        </authorList>
    </citation>
    <scope>NUCLEOTIDE SEQUENCE [LARGE SCALE GENOMIC DNA]</scope>
    <source>
        <strain evidence="4 5">JCM30602</strain>
    </source>
</reference>
<dbReference type="InterPro" id="IPR007686">
    <property type="entry name" value="YutG/PgpA"/>
</dbReference>
<keyword evidence="2" id="KW-1133">Transmembrane helix</keyword>
<keyword evidence="1" id="KW-0378">Hydrolase</keyword>
<accession>A0A4V3AAL3</accession>
<dbReference type="GO" id="GO:0005886">
    <property type="term" value="C:plasma membrane"/>
    <property type="evidence" value="ECO:0007669"/>
    <property type="project" value="UniProtKB-SubCell"/>
</dbReference>
<comment type="catalytic activity">
    <reaction evidence="1">
        <text>a 1,2-diacyl-sn-glycero-3-phospho-(1'-sn-glycero-3'-phosphate) + H2O = a 1,2-diacyl-sn-glycero-3-phospho-(1'-sn-glycerol) + phosphate</text>
        <dbReference type="Rhea" id="RHEA:33751"/>
        <dbReference type="ChEBI" id="CHEBI:15377"/>
        <dbReference type="ChEBI" id="CHEBI:43474"/>
        <dbReference type="ChEBI" id="CHEBI:60110"/>
        <dbReference type="ChEBI" id="CHEBI:64716"/>
        <dbReference type="EC" id="3.1.3.27"/>
    </reaction>
</comment>
<name>A0A4V3AAL3_9PROT</name>
<dbReference type="PANTHER" id="PTHR36305">
    <property type="entry name" value="PHOSPHATIDYLGLYCEROPHOSPHATASE A"/>
    <property type="match status" value="1"/>
</dbReference>
<protein>
    <recommendedName>
        <fullName evidence="1">Phosphatidylglycerophosphatase A</fullName>
        <ecNumber evidence="1">3.1.3.27</ecNumber>
    </recommendedName>
    <alternativeName>
        <fullName evidence="1">Phosphatidylglycerolphosphate phosphatase A</fullName>
    </alternativeName>
</protein>
<comment type="function">
    <text evidence="1">Lipid phosphatase which dephosphorylates phosphatidylglycerophosphate (PGP) to phosphatidylglycerol (PG).</text>
</comment>
<organism evidence="4 5">
    <name type="scientific">Dankookia rubra</name>
    <dbReference type="NCBI Taxonomy" id="1442381"/>
    <lineage>
        <taxon>Bacteria</taxon>
        <taxon>Pseudomonadati</taxon>
        <taxon>Pseudomonadota</taxon>
        <taxon>Alphaproteobacteria</taxon>
        <taxon>Acetobacterales</taxon>
        <taxon>Roseomonadaceae</taxon>
        <taxon>Dankookia</taxon>
    </lineage>
</organism>
<sequence length="148" mass="14929">MAYAVATLGGIGRLRPAPGSWGSAAVLPAVLLGPLACLGLALLLTAAGLWATWRLLGDDTTADPSWVVVDEGAGQLLALAALPAGAGGFGLLLAFLLFRIFDITKPGPVGWADRQHGARGVMLDDIIAGALAAALVLLARATLPEGLL</sequence>
<keyword evidence="1 2" id="KW-0472">Membrane</keyword>
<evidence type="ECO:0000259" key="3">
    <source>
        <dbReference type="Pfam" id="PF04608"/>
    </source>
</evidence>
<dbReference type="AlphaFoldDB" id="A0A4V3AAL3"/>
<dbReference type="EC" id="3.1.3.27" evidence="1"/>
<keyword evidence="1" id="KW-0595">Phospholipid degradation</keyword>
<dbReference type="InterPro" id="IPR036681">
    <property type="entry name" value="PgpA-like_sf"/>
</dbReference>